<dbReference type="GO" id="GO:0005524">
    <property type="term" value="F:ATP binding"/>
    <property type="evidence" value="ECO:0007669"/>
    <property type="project" value="UniProtKB-KW"/>
</dbReference>
<dbReference type="GeneID" id="97302317"/>
<dbReference type="Proteomes" id="UP000317715">
    <property type="component" value="Unassembled WGS sequence"/>
</dbReference>
<gene>
    <name evidence="6" type="ORF">AAU01_02200</name>
</gene>
<proteinExistence type="inferred from homology"/>
<evidence type="ECO:0000313" key="7">
    <source>
        <dbReference type="Proteomes" id="UP000317715"/>
    </source>
</evidence>
<evidence type="ECO:0000256" key="4">
    <source>
        <dbReference type="ARBA" id="ARBA00022840"/>
    </source>
</evidence>
<keyword evidence="3" id="KW-0547">Nucleotide-binding</keyword>
<dbReference type="Gene3D" id="3.40.50.300">
    <property type="entry name" value="P-loop containing nucleotide triphosphate hydrolases"/>
    <property type="match status" value="1"/>
</dbReference>
<keyword evidence="2" id="KW-0813">Transport</keyword>
<dbReference type="PANTHER" id="PTHR43335">
    <property type="entry name" value="ABC TRANSPORTER, ATP-BINDING PROTEIN"/>
    <property type="match status" value="1"/>
</dbReference>
<keyword evidence="7" id="KW-1185">Reference proteome</keyword>
<keyword evidence="4" id="KW-0067">ATP-binding</keyword>
<dbReference type="PROSITE" id="PS50893">
    <property type="entry name" value="ABC_TRANSPORTER_2"/>
    <property type="match status" value="1"/>
</dbReference>
<organism evidence="6 7">
    <name type="scientific">Paenarthrobacter aurescens</name>
    <name type="common">Arthrobacter aurescens</name>
    <dbReference type="NCBI Taxonomy" id="43663"/>
    <lineage>
        <taxon>Bacteria</taxon>
        <taxon>Bacillati</taxon>
        <taxon>Actinomycetota</taxon>
        <taxon>Actinomycetes</taxon>
        <taxon>Micrococcales</taxon>
        <taxon>Micrococcaceae</taxon>
        <taxon>Paenarthrobacter</taxon>
    </lineage>
</organism>
<dbReference type="InterPro" id="IPR017871">
    <property type="entry name" value="ABC_transporter-like_CS"/>
</dbReference>
<dbReference type="PROSITE" id="PS00211">
    <property type="entry name" value="ABC_TRANSPORTER_1"/>
    <property type="match status" value="1"/>
</dbReference>
<dbReference type="RefSeq" id="WP_141280848.1">
    <property type="nucleotide sequence ID" value="NZ_BAAAWK010000001.1"/>
</dbReference>
<dbReference type="InterPro" id="IPR003593">
    <property type="entry name" value="AAA+_ATPase"/>
</dbReference>
<evidence type="ECO:0000259" key="5">
    <source>
        <dbReference type="PROSITE" id="PS50893"/>
    </source>
</evidence>
<comment type="similarity">
    <text evidence="1">Belongs to the ABC transporter superfamily.</text>
</comment>
<dbReference type="SUPFAM" id="SSF52540">
    <property type="entry name" value="P-loop containing nucleoside triphosphate hydrolases"/>
    <property type="match status" value="1"/>
</dbReference>
<sequence>MTIHASFKAFSKKRGSRFAVEDLTFDVPAGRVVGLIGPNGAGKSTALAGLTGLVEATSGRATVFGCDYRALPRPATKVGVNLDGMDVEPGLTGRRHLQICQLAAGSDKENVERVLGLVDLAAEGNKKVRDYSLGMRQRLGIASALVGSPEMLVLDEPANGLDPQGVQWLRKFLREFAASGGSALVSSHQLMELEKVADEVVILKQKTLFRGTLKEAKALGGGSLESAYFKILEGSQ</sequence>
<protein>
    <recommendedName>
        <fullName evidence="5">ABC transporter domain-containing protein</fullName>
    </recommendedName>
</protein>
<accession>A0A4Y3NAQ7</accession>
<dbReference type="EMBL" id="BJMD01000001">
    <property type="protein sequence ID" value="GEB17465.1"/>
    <property type="molecule type" value="Genomic_DNA"/>
</dbReference>
<dbReference type="InterPro" id="IPR027417">
    <property type="entry name" value="P-loop_NTPase"/>
</dbReference>
<evidence type="ECO:0000256" key="3">
    <source>
        <dbReference type="ARBA" id="ARBA00022741"/>
    </source>
</evidence>
<dbReference type="AlphaFoldDB" id="A0A4Y3NAQ7"/>
<evidence type="ECO:0000256" key="2">
    <source>
        <dbReference type="ARBA" id="ARBA00022448"/>
    </source>
</evidence>
<evidence type="ECO:0000313" key="6">
    <source>
        <dbReference type="EMBL" id="GEB17465.1"/>
    </source>
</evidence>
<dbReference type="OrthoDB" id="9804819at2"/>
<reference evidence="6 7" key="1">
    <citation type="submission" date="2019-06" db="EMBL/GenBank/DDBJ databases">
        <title>Whole genome shotgun sequence of Paenarthrobacter aurescens NBRC 12136.</title>
        <authorList>
            <person name="Hosoyama A."/>
            <person name="Uohara A."/>
            <person name="Ohji S."/>
            <person name="Ichikawa N."/>
        </authorList>
    </citation>
    <scope>NUCLEOTIDE SEQUENCE [LARGE SCALE GENOMIC DNA]</scope>
    <source>
        <strain evidence="6 7">NBRC 12136</strain>
    </source>
</reference>
<evidence type="ECO:0000256" key="1">
    <source>
        <dbReference type="ARBA" id="ARBA00005417"/>
    </source>
</evidence>
<dbReference type="PANTHER" id="PTHR43335:SF4">
    <property type="entry name" value="ABC TRANSPORTER, ATP-BINDING PROTEIN"/>
    <property type="match status" value="1"/>
</dbReference>
<dbReference type="Pfam" id="PF00005">
    <property type="entry name" value="ABC_tran"/>
    <property type="match status" value="1"/>
</dbReference>
<name>A0A4Y3NAQ7_PAEAU</name>
<dbReference type="SMART" id="SM00382">
    <property type="entry name" value="AAA"/>
    <property type="match status" value="1"/>
</dbReference>
<comment type="caution">
    <text evidence="6">The sequence shown here is derived from an EMBL/GenBank/DDBJ whole genome shotgun (WGS) entry which is preliminary data.</text>
</comment>
<dbReference type="InterPro" id="IPR003439">
    <property type="entry name" value="ABC_transporter-like_ATP-bd"/>
</dbReference>
<dbReference type="GO" id="GO:0016887">
    <property type="term" value="F:ATP hydrolysis activity"/>
    <property type="evidence" value="ECO:0007669"/>
    <property type="project" value="InterPro"/>
</dbReference>
<feature type="domain" description="ABC transporter" evidence="5">
    <location>
        <begin position="5"/>
        <end position="230"/>
    </location>
</feature>